<accession>A0A1C7NAP0</accession>
<dbReference type="Gene3D" id="3.10.20.90">
    <property type="entry name" value="Phosphatidylinositol 3-kinase Catalytic Subunit, Chain A, domain 1"/>
    <property type="match status" value="1"/>
</dbReference>
<feature type="compositionally biased region" description="Polar residues" evidence="3">
    <location>
        <begin position="649"/>
        <end position="661"/>
    </location>
</feature>
<feature type="compositionally biased region" description="Acidic residues" evidence="3">
    <location>
        <begin position="704"/>
        <end position="715"/>
    </location>
</feature>
<dbReference type="GO" id="GO:0008104">
    <property type="term" value="P:intracellular protein localization"/>
    <property type="evidence" value="ECO:0007669"/>
    <property type="project" value="TreeGrafter"/>
</dbReference>
<dbReference type="OrthoDB" id="196165at2759"/>
<dbReference type="AlphaFoldDB" id="A0A1C7NAP0"/>
<dbReference type="GO" id="GO:0007165">
    <property type="term" value="P:signal transduction"/>
    <property type="evidence" value="ECO:0007669"/>
    <property type="project" value="InterPro"/>
</dbReference>
<feature type="region of interest" description="Disordered" evidence="3">
    <location>
        <begin position="704"/>
        <end position="731"/>
    </location>
</feature>
<feature type="region of interest" description="Disordered" evidence="3">
    <location>
        <begin position="511"/>
        <end position="578"/>
    </location>
</feature>
<evidence type="ECO:0000313" key="6">
    <source>
        <dbReference type="Proteomes" id="UP000093000"/>
    </source>
</evidence>
<dbReference type="EMBL" id="LUGH01000369">
    <property type="protein sequence ID" value="OBZ85696.1"/>
    <property type="molecule type" value="Genomic_DNA"/>
</dbReference>
<feature type="compositionally biased region" description="Basic and acidic residues" evidence="3">
    <location>
        <begin position="566"/>
        <end position="578"/>
    </location>
</feature>
<dbReference type="PANTHER" id="PTHR47775">
    <property type="entry name" value="BUD SITE SELECTION PROTEIN 14"/>
    <property type="match status" value="1"/>
</dbReference>
<feature type="compositionally biased region" description="Acidic residues" evidence="3">
    <location>
        <begin position="9"/>
        <end position="23"/>
    </location>
</feature>
<dbReference type="SUPFAM" id="SSF50044">
    <property type="entry name" value="SH3-domain"/>
    <property type="match status" value="1"/>
</dbReference>
<feature type="compositionally biased region" description="Low complexity" evidence="3">
    <location>
        <begin position="541"/>
        <end position="561"/>
    </location>
</feature>
<feature type="compositionally biased region" description="Low complexity" evidence="3">
    <location>
        <begin position="944"/>
        <end position="978"/>
    </location>
</feature>
<evidence type="ECO:0000256" key="1">
    <source>
        <dbReference type="ARBA" id="ARBA00022443"/>
    </source>
</evidence>
<feature type="compositionally biased region" description="Polar residues" evidence="3">
    <location>
        <begin position="991"/>
        <end position="1000"/>
    </location>
</feature>
<name>A0A1C7NAP0_9FUNG</name>
<feature type="compositionally biased region" description="Pro residues" evidence="3">
    <location>
        <begin position="664"/>
        <end position="677"/>
    </location>
</feature>
<keyword evidence="6" id="KW-1185">Reference proteome</keyword>
<organism evidence="5 6">
    <name type="scientific">Choanephora cucurbitarum</name>
    <dbReference type="NCBI Taxonomy" id="101091"/>
    <lineage>
        <taxon>Eukaryota</taxon>
        <taxon>Fungi</taxon>
        <taxon>Fungi incertae sedis</taxon>
        <taxon>Mucoromycota</taxon>
        <taxon>Mucoromycotina</taxon>
        <taxon>Mucoromycetes</taxon>
        <taxon>Mucorales</taxon>
        <taxon>Mucorineae</taxon>
        <taxon>Choanephoraceae</taxon>
        <taxon>Choanephoroideae</taxon>
        <taxon>Choanephora</taxon>
    </lineage>
</organism>
<dbReference type="InterPro" id="IPR036028">
    <property type="entry name" value="SH3-like_dom_sf"/>
</dbReference>
<dbReference type="PROSITE" id="PS50002">
    <property type="entry name" value="SH3"/>
    <property type="match status" value="1"/>
</dbReference>
<dbReference type="SUPFAM" id="SSF54236">
    <property type="entry name" value="Ubiquitin-like"/>
    <property type="match status" value="1"/>
</dbReference>
<proteinExistence type="predicted"/>
<dbReference type="InterPro" id="IPR029071">
    <property type="entry name" value="Ubiquitin-like_domsf"/>
</dbReference>
<dbReference type="InParanoid" id="A0A1C7NAP0"/>
<dbReference type="GO" id="GO:0015630">
    <property type="term" value="C:microtubule cytoskeleton"/>
    <property type="evidence" value="ECO:0007669"/>
    <property type="project" value="TreeGrafter"/>
</dbReference>
<dbReference type="Pfam" id="PF00018">
    <property type="entry name" value="SH3_1"/>
    <property type="match status" value="1"/>
</dbReference>
<feature type="compositionally biased region" description="Polar residues" evidence="3">
    <location>
        <begin position="786"/>
        <end position="805"/>
    </location>
</feature>
<dbReference type="Gene3D" id="2.30.30.40">
    <property type="entry name" value="SH3 Domains"/>
    <property type="match status" value="1"/>
</dbReference>
<feature type="compositionally biased region" description="Basic and acidic residues" evidence="3">
    <location>
        <begin position="768"/>
        <end position="783"/>
    </location>
</feature>
<evidence type="ECO:0000256" key="3">
    <source>
        <dbReference type="SAM" id="MobiDB-lite"/>
    </source>
</evidence>
<dbReference type="PANTHER" id="PTHR47775:SF1">
    <property type="entry name" value="BUD SITE SELECTION PROTEIN 14"/>
    <property type="match status" value="1"/>
</dbReference>
<feature type="region of interest" description="Disordered" evidence="3">
    <location>
        <begin position="648"/>
        <end position="685"/>
    </location>
</feature>
<feature type="compositionally biased region" description="Low complexity" evidence="3">
    <location>
        <begin position="24"/>
        <end position="35"/>
    </location>
</feature>
<feature type="region of interest" description="Disordered" evidence="3">
    <location>
        <begin position="1"/>
        <end position="35"/>
    </location>
</feature>
<dbReference type="STRING" id="101091.A0A1C7NAP0"/>
<keyword evidence="1 2" id="KW-0728">SH3 domain</keyword>
<reference evidence="5 6" key="1">
    <citation type="submission" date="2016-03" db="EMBL/GenBank/DDBJ databases">
        <title>Choanephora cucurbitarum.</title>
        <authorList>
            <person name="Min B."/>
            <person name="Park H."/>
            <person name="Park J.-H."/>
            <person name="Shin H.-D."/>
            <person name="Choi I.-G."/>
        </authorList>
    </citation>
    <scope>NUCLEOTIDE SEQUENCE [LARGE SCALE GENOMIC DNA]</scope>
    <source>
        <strain evidence="5 6">KUS-F28377</strain>
    </source>
</reference>
<feature type="compositionally biased region" description="Polar residues" evidence="3">
    <location>
        <begin position="719"/>
        <end position="731"/>
    </location>
</feature>
<dbReference type="SMART" id="SM00326">
    <property type="entry name" value="SH3"/>
    <property type="match status" value="1"/>
</dbReference>
<feature type="domain" description="SH3" evidence="4">
    <location>
        <begin position="40"/>
        <end position="101"/>
    </location>
</feature>
<comment type="caution">
    <text evidence="5">The sequence shown here is derived from an EMBL/GenBank/DDBJ whole genome shotgun (WGS) entry which is preliminary data.</text>
</comment>
<gene>
    <name evidence="5" type="ORF">A0J61_06252</name>
</gene>
<evidence type="ECO:0000256" key="2">
    <source>
        <dbReference type="PROSITE-ProRule" id="PRU00192"/>
    </source>
</evidence>
<sequence>MSFDSERLDEVDEEDQSAEDQTMDDTSSLSSSPSIPDEDIDFDLVYALHTFAATVEGQASVMKGDALVLMEDTNIYWWLVEVIKSREIGYIPAENIETPYERLARLNKHRNIEITSPSANELNNTYYSTSSRQVTIVDESLYTVLYYEVESEIDPDELEQFIEEYEDTIEDGQVFEEEEEEEEEEENEEEEWCETPISEKAMIDEEGQITVEAYSAQEEQQHQSMSLRVFAGNIGQGPLFHTVSIRPATTAEELLQSAINKFGLQSSQSINEATIEYYLAVQGTDGDDYILSVQDKPYSIFKTLTDSLTTPMPSLSHIHRLSQPAQRRPRSSSFSNYEQTSFDEDSVIRFYLHRRIKRADEREGLVYIKVSLYPDHQKKKTEIDRIDKIIPVRQDSRIGDVIHLALEKFHIPDARASGFTVDSKKNGKRQLIHYKMFVRGNHQEVELESNEFMSTVLFQQQQASSYVGPITSDLLFVLRKGRKSTEIKLDSYSTERRPSILDILMENTPFNERRPNAASPIIAESPTRLTEQDRRQLNSLNNTQQPSSFTSSSFSSNKQFSDQMETDLKQDSRKKESLRQQFKRFVGWGSSSSSVTKKQQQQQLHTLTQSIPAFTPAATPSPTITPASTPTSMSVMIPYNNPDVVLPPSVNSTSDLDSISAPSTPLPPTPSTLPKPHPTNHSNTYSQNALLSQSTDNITPTTLEEVEDDEEEAEVDVFQNDSQSSNRITRQGSIASFDTTTSSVSPEEIAAATSYAFQSTEDDSDAEEMYHPHHEEQQEEQHTEPSAPTTPSVSLQPSVSSHHLQTSNTNAQHFNNLSKPSDVLTDVDHQTKSLADQPLPSSHETSSLHPMPHTDLDDLFLLVAHGIDFLTSKENTQWEEEGGYEFHPWNRPESSFAKVRKQEKKQQESTQYETSSTVNHLSSSSPPPTPIAKQTAVKVEQEDSSATLITSSSSYSTSSSASSSNSSSSSASSSHTSSHTGAQTELRMVPSKQSIAANESLSKSAIKHGLSNKKQAVDDEELQRIVAAHIVF</sequence>
<dbReference type="InterPro" id="IPR000159">
    <property type="entry name" value="RA_dom"/>
</dbReference>
<dbReference type="InterPro" id="IPR053039">
    <property type="entry name" value="Polarity_Bud-Selection_Reg"/>
</dbReference>
<dbReference type="Proteomes" id="UP000093000">
    <property type="component" value="Unassembled WGS sequence"/>
</dbReference>
<evidence type="ECO:0000259" key="4">
    <source>
        <dbReference type="PROSITE" id="PS50002"/>
    </source>
</evidence>
<feature type="region of interest" description="Disordered" evidence="3">
    <location>
        <begin position="897"/>
        <end position="1000"/>
    </location>
</feature>
<evidence type="ECO:0000313" key="5">
    <source>
        <dbReference type="EMBL" id="OBZ85696.1"/>
    </source>
</evidence>
<dbReference type="Pfam" id="PF00788">
    <property type="entry name" value="RA"/>
    <property type="match status" value="1"/>
</dbReference>
<feature type="compositionally biased region" description="Low complexity" evidence="3">
    <location>
        <begin position="915"/>
        <end position="924"/>
    </location>
</feature>
<feature type="region of interest" description="Disordered" evidence="3">
    <location>
        <begin position="758"/>
        <end position="805"/>
    </location>
</feature>
<dbReference type="GO" id="GO:0030950">
    <property type="term" value="P:establishment or maintenance of actin cytoskeleton polarity"/>
    <property type="evidence" value="ECO:0007669"/>
    <property type="project" value="TreeGrafter"/>
</dbReference>
<dbReference type="GO" id="GO:0051286">
    <property type="term" value="C:cell tip"/>
    <property type="evidence" value="ECO:0007669"/>
    <property type="project" value="TreeGrafter"/>
</dbReference>
<dbReference type="InterPro" id="IPR001452">
    <property type="entry name" value="SH3_domain"/>
</dbReference>
<protein>
    <recommendedName>
        <fullName evidence="4">SH3 domain-containing protein</fullName>
    </recommendedName>
</protein>